<dbReference type="Gene3D" id="3.40.190.150">
    <property type="entry name" value="Bordetella uptake gene, domain 1"/>
    <property type="match status" value="1"/>
</dbReference>
<organism evidence="2 3">
    <name type="scientific">Achromobacter aloeverae</name>
    <dbReference type="NCBI Taxonomy" id="1750518"/>
    <lineage>
        <taxon>Bacteria</taxon>
        <taxon>Pseudomonadati</taxon>
        <taxon>Pseudomonadota</taxon>
        <taxon>Betaproteobacteria</taxon>
        <taxon>Burkholderiales</taxon>
        <taxon>Alcaligenaceae</taxon>
        <taxon>Achromobacter</taxon>
    </lineage>
</organism>
<dbReference type="InterPro" id="IPR042100">
    <property type="entry name" value="Bug_dom1"/>
</dbReference>
<comment type="caution">
    <text evidence="2">The sequence shown here is derived from an EMBL/GenBank/DDBJ whole genome shotgun (WGS) entry which is preliminary data.</text>
</comment>
<comment type="similarity">
    <text evidence="1">Belongs to the UPF0065 (bug) family.</text>
</comment>
<dbReference type="EMBL" id="PYAL01000002">
    <property type="protein sequence ID" value="RXN91170.1"/>
    <property type="molecule type" value="Genomic_DNA"/>
</dbReference>
<accession>A0A4Q1HLV6</accession>
<protein>
    <recommendedName>
        <fullName evidence="4">Tripartite tricarboxylate transporter substrate binding protein</fullName>
    </recommendedName>
</protein>
<sequence>MKHVAAATLQDVGALGRQRPGGPICASGDVGSTPHLIYELFKARAGLEWQYVPFKGDLPALMEVIAGRADFAIVTAPAALPRLASDGLRVSTVFSDGRVPALQSVPSVVELGYMDAGTQGWFAVVAPKGTPSHAIARLNLSINKALANDSVRKRLMQLGYTVPQSANTSEALEVFLGEDTERWTEVLKSRQIVGVQ</sequence>
<dbReference type="Proteomes" id="UP000290849">
    <property type="component" value="Unassembled WGS sequence"/>
</dbReference>
<dbReference type="AlphaFoldDB" id="A0A4Q1HLV6"/>
<dbReference type="PANTHER" id="PTHR42928:SF5">
    <property type="entry name" value="BLR1237 PROTEIN"/>
    <property type="match status" value="1"/>
</dbReference>
<evidence type="ECO:0000313" key="2">
    <source>
        <dbReference type="EMBL" id="RXN91170.1"/>
    </source>
</evidence>
<dbReference type="Pfam" id="PF03401">
    <property type="entry name" value="TctC"/>
    <property type="match status" value="1"/>
</dbReference>
<keyword evidence="3" id="KW-1185">Reference proteome</keyword>
<dbReference type="SUPFAM" id="SSF53850">
    <property type="entry name" value="Periplasmic binding protein-like II"/>
    <property type="match status" value="1"/>
</dbReference>
<name>A0A4Q1HLV6_9BURK</name>
<dbReference type="Gene3D" id="3.40.190.10">
    <property type="entry name" value="Periplasmic binding protein-like II"/>
    <property type="match status" value="1"/>
</dbReference>
<evidence type="ECO:0000313" key="3">
    <source>
        <dbReference type="Proteomes" id="UP000290849"/>
    </source>
</evidence>
<reference evidence="2 3" key="1">
    <citation type="journal article" date="2017" name="Int. J. Syst. Evol. Microbiol.">
        <title>Achromobacter aloeverae sp. nov., isolated from the root of Aloe vera (L.) Burm.f.</title>
        <authorList>
            <person name="Kuncharoen N."/>
            <person name="Muramatsu Y."/>
            <person name="Shibata C."/>
            <person name="Kamakura Y."/>
            <person name="Nakagawa Y."/>
            <person name="Tanasupawat S."/>
        </authorList>
    </citation>
    <scope>NUCLEOTIDE SEQUENCE [LARGE SCALE GENOMIC DNA]</scope>
    <source>
        <strain evidence="2 3">AVA-1</strain>
    </source>
</reference>
<gene>
    <name evidence="2" type="ORF">C7R54_08250</name>
</gene>
<dbReference type="PANTHER" id="PTHR42928">
    <property type="entry name" value="TRICARBOXYLATE-BINDING PROTEIN"/>
    <property type="match status" value="1"/>
</dbReference>
<proteinExistence type="inferred from homology"/>
<evidence type="ECO:0008006" key="4">
    <source>
        <dbReference type="Google" id="ProtNLM"/>
    </source>
</evidence>
<dbReference type="InterPro" id="IPR005064">
    <property type="entry name" value="BUG"/>
</dbReference>
<evidence type="ECO:0000256" key="1">
    <source>
        <dbReference type="ARBA" id="ARBA00006987"/>
    </source>
</evidence>